<comment type="domain">
    <text evidence="10">Lacks alpha-helical transmembrane segments, suggesting that it resides in the membrane via beta-sheet conformations similar to those predicted for other outer membrane proteins and porin.</text>
</comment>
<keyword evidence="2" id="KW-0813">Transport</keyword>
<protein>
    <recommendedName>
        <fullName evidence="10">Mitochondrial distribution and morphology protein 34</fullName>
    </recommendedName>
</protein>
<dbReference type="GO" id="GO:0008289">
    <property type="term" value="F:lipid binding"/>
    <property type="evidence" value="ECO:0007669"/>
    <property type="project" value="UniProtKB-KW"/>
</dbReference>
<dbReference type="HAMAP" id="MF_03105">
    <property type="entry name" value="Mdm34"/>
    <property type="match status" value="1"/>
</dbReference>
<accession>A0A1Y1YBZ3</accession>
<feature type="compositionally biased region" description="Low complexity" evidence="11">
    <location>
        <begin position="237"/>
        <end position="250"/>
    </location>
</feature>
<dbReference type="GO" id="GO:0015914">
    <property type="term" value="P:phospholipid transport"/>
    <property type="evidence" value="ECO:0007669"/>
    <property type="project" value="TreeGrafter"/>
</dbReference>
<organism evidence="13 14">
    <name type="scientific">Basidiobolus meristosporus CBS 931.73</name>
    <dbReference type="NCBI Taxonomy" id="1314790"/>
    <lineage>
        <taxon>Eukaryota</taxon>
        <taxon>Fungi</taxon>
        <taxon>Fungi incertae sedis</taxon>
        <taxon>Zoopagomycota</taxon>
        <taxon>Entomophthoromycotina</taxon>
        <taxon>Basidiobolomycetes</taxon>
        <taxon>Basidiobolales</taxon>
        <taxon>Basidiobolaceae</taxon>
        <taxon>Basidiobolus</taxon>
    </lineage>
</organism>
<dbReference type="GO" id="GO:0007005">
    <property type="term" value="P:mitochondrion organization"/>
    <property type="evidence" value="ECO:0007669"/>
    <property type="project" value="InterPro"/>
</dbReference>
<feature type="domain" description="SMP-LTD" evidence="12">
    <location>
        <begin position="1"/>
        <end position="194"/>
    </location>
</feature>
<evidence type="ECO:0000256" key="7">
    <source>
        <dbReference type="ARBA" id="ARBA00023121"/>
    </source>
</evidence>
<dbReference type="InterPro" id="IPR058825">
    <property type="entry name" value="MDM34_N"/>
</dbReference>
<dbReference type="Pfam" id="PF26545">
    <property type="entry name" value="Mdm34_N"/>
    <property type="match status" value="1"/>
</dbReference>
<evidence type="ECO:0000256" key="2">
    <source>
        <dbReference type="ARBA" id="ARBA00022448"/>
    </source>
</evidence>
<proteinExistence type="inferred from homology"/>
<dbReference type="InterPro" id="IPR031468">
    <property type="entry name" value="SMP_LBD"/>
</dbReference>
<comment type="similarity">
    <text evidence="10">Belongs to the MDM34 family.</text>
</comment>
<dbReference type="InterPro" id="IPR027536">
    <property type="entry name" value="MDM34"/>
</dbReference>
<keyword evidence="14" id="KW-1185">Reference proteome</keyword>
<dbReference type="GO" id="GO:1990456">
    <property type="term" value="P:mitochondrion-endoplasmic reticulum membrane tethering"/>
    <property type="evidence" value="ECO:0007669"/>
    <property type="project" value="TreeGrafter"/>
</dbReference>
<keyword evidence="3 10" id="KW-1134">Transmembrane beta strand</keyword>
<evidence type="ECO:0000259" key="12">
    <source>
        <dbReference type="PROSITE" id="PS51847"/>
    </source>
</evidence>
<comment type="subcellular location">
    <subcellularLocation>
        <location evidence="1">Membrane</location>
    </subcellularLocation>
    <subcellularLocation>
        <location evidence="10">Mitochondrion outer membrane</location>
        <topology evidence="10">Multi-pass membrane protein</topology>
    </subcellularLocation>
    <text evidence="10">The ERMES/MDM complex localizes to a few discrete foci (around 10 per single cell), that represent mitochondria-endoplasmic reticulum junctions. These foci are often found next to mtDNA nucleoids.</text>
</comment>
<evidence type="ECO:0000256" key="5">
    <source>
        <dbReference type="ARBA" id="ARBA00022787"/>
    </source>
</evidence>
<dbReference type="AlphaFoldDB" id="A0A1Y1YBZ3"/>
<dbReference type="EMBL" id="MCFE01000185">
    <property type="protein sequence ID" value="ORX95114.1"/>
    <property type="molecule type" value="Genomic_DNA"/>
</dbReference>
<dbReference type="PANTHER" id="PTHR28185">
    <property type="entry name" value="MITOCHONDRIAL DISTRIBUTION AND MORPHOLOGY PROTEIN 34"/>
    <property type="match status" value="1"/>
</dbReference>
<dbReference type="FunCoup" id="A0A1Y1YBZ3">
    <property type="interactions" value="92"/>
</dbReference>
<sequence>MTFKFNWTEFNQEFYADARELLTIALNKGTKPANIVDRIVVKELDLGTQAPHLEILEIGELTEDRFRGIFKLVYNGDAHLVLQTKVQANPISTNRVTPLFANGRWGVLAADKPLIVPMLLKLSKLKLRGIIVLIVSKRNGVTLVFKNDPLEEVEVGSTFDNLPNIQSFLQEDIEERLREMLQEQLPEMIHELSKRWIDKPTERSADNRPPNLSIQEYNRTQSSSPYDTRSLPDFYRSGSTSSRNSESTWDSLSTQSYPLEYLSTNCYGYSDVWSSIYETGLPQQIPTFSQLSGLHRKSGFKQLNPERPGKLRICHSQSMLSMPSTLSRSKSYSSATPSIACNNPARKHCQRTISSSIQKRRANNEIPRASSVPAFEYSAERDYFTVRNYAAFPSREEEPEHKAVLFEPSTNTTTARLASLLQSNQTLSLYTRPIEHYASRNAPHLNRHLMDPNFRKGGLYPSGSTKLYKRRVMKFPGLGLISN</sequence>
<dbReference type="InParanoid" id="A0A1Y1YBZ3"/>
<evidence type="ECO:0000256" key="10">
    <source>
        <dbReference type="HAMAP-Rule" id="MF_03105"/>
    </source>
</evidence>
<evidence type="ECO:0000256" key="6">
    <source>
        <dbReference type="ARBA" id="ARBA00023055"/>
    </source>
</evidence>
<reference evidence="13 14" key="1">
    <citation type="submission" date="2016-07" db="EMBL/GenBank/DDBJ databases">
        <title>Pervasive Adenine N6-methylation of Active Genes in Fungi.</title>
        <authorList>
            <consortium name="DOE Joint Genome Institute"/>
            <person name="Mondo S.J."/>
            <person name="Dannebaum R.O."/>
            <person name="Kuo R.C."/>
            <person name="Labutti K."/>
            <person name="Haridas S."/>
            <person name="Kuo A."/>
            <person name="Salamov A."/>
            <person name="Ahrendt S.R."/>
            <person name="Lipzen A."/>
            <person name="Sullivan W."/>
            <person name="Andreopoulos W.B."/>
            <person name="Clum A."/>
            <person name="Lindquist E."/>
            <person name="Daum C."/>
            <person name="Ramamoorthy G.K."/>
            <person name="Gryganskyi A."/>
            <person name="Culley D."/>
            <person name="Magnuson J.K."/>
            <person name="James T.Y."/>
            <person name="O'Malley M.A."/>
            <person name="Stajich J.E."/>
            <person name="Spatafora J.W."/>
            <person name="Visel A."/>
            <person name="Grigoriev I.V."/>
        </authorList>
    </citation>
    <scope>NUCLEOTIDE SEQUENCE [LARGE SCALE GENOMIC DNA]</scope>
    <source>
        <strain evidence="13 14">CBS 931.73</strain>
    </source>
</reference>
<evidence type="ECO:0000313" key="14">
    <source>
        <dbReference type="Proteomes" id="UP000193498"/>
    </source>
</evidence>
<comment type="subunit">
    <text evidence="10">Component of the ER-mitochondria encounter structure (ERMES) or MDM complex, composed of MMM1, MDM10, MDM12 and MDM34.</text>
</comment>
<feature type="region of interest" description="Disordered" evidence="11">
    <location>
        <begin position="200"/>
        <end position="250"/>
    </location>
</feature>
<evidence type="ECO:0000256" key="3">
    <source>
        <dbReference type="ARBA" id="ARBA00022452"/>
    </source>
</evidence>
<dbReference type="CDD" id="cd21673">
    <property type="entry name" value="SMP_Mdm34"/>
    <property type="match status" value="1"/>
</dbReference>
<dbReference type="Proteomes" id="UP000193498">
    <property type="component" value="Unassembled WGS sequence"/>
</dbReference>
<comment type="function">
    <text evidence="10">Component of the ERMES/MDM complex, which serves as a molecular tether to connect the endoplasmic reticulum (ER) and mitochondria. Components of this complex are involved in the control of mitochondrial shape and protein biogenesis, and function in nonvesicular lipid trafficking between the ER and mitochondria. MDM34 is required for the interaction of the ER-resident membrane protein MMM1 and the outer mitochondrial membrane-resident beta-barrel protein MDM10.</text>
</comment>
<dbReference type="GO" id="GO:0032865">
    <property type="term" value="C:ERMES complex"/>
    <property type="evidence" value="ECO:0007669"/>
    <property type="project" value="UniProtKB-UniRule"/>
</dbReference>
<evidence type="ECO:0000256" key="4">
    <source>
        <dbReference type="ARBA" id="ARBA00022692"/>
    </source>
</evidence>
<keyword evidence="9 10" id="KW-0472">Membrane</keyword>
<dbReference type="OrthoDB" id="17927at2759"/>
<keyword evidence="6" id="KW-0445">Lipid transport</keyword>
<evidence type="ECO:0000256" key="1">
    <source>
        <dbReference type="ARBA" id="ARBA00004370"/>
    </source>
</evidence>
<keyword evidence="5 10" id="KW-1000">Mitochondrion outer membrane</keyword>
<dbReference type="PANTHER" id="PTHR28185:SF1">
    <property type="entry name" value="MITOCHONDRIAL DISTRIBUTION AND MORPHOLOGY PROTEIN 34"/>
    <property type="match status" value="1"/>
</dbReference>
<comment type="caution">
    <text evidence="13">The sequence shown here is derived from an EMBL/GenBank/DDBJ whole genome shotgun (WGS) entry which is preliminary data.</text>
</comment>
<gene>
    <name evidence="10" type="primary">MDM34</name>
    <name evidence="13" type="ORF">K493DRAFT_337486</name>
</gene>
<name>A0A1Y1YBZ3_9FUNG</name>
<evidence type="ECO:0000313" key="13">
    <source>
        <dbReference type="EMBL" id="ORX95114.1"/>
    </source>
</evidence>
<dbReference type="STRING" id="1314790.A0A1Y1YBZ3"/>
<keyword evidence="7" id="KW-0446">Lipid-binding</keyword>
<feature type="compositionally biased region" description="Polar residues" evidence="11">
    <location>
        <begin position="210"/>
        <end position="227"/>
    </location>
</feature>
<evidence type="ECO:0000256" key="11">
    <source>
        <dbReference type="SAM" id="MobiDB-lite"/>
    </source>
</evidence>
<keyword evidence="8 10" id="KW-0496">Mitochondrion</keyword>
<evidence type="ECO:0000256" key="9">
    <source>
        <dbReference type="ARBA" id="ARBA00023136"/>
    </source>
</evidence>
<keyword evidence="4 10" id="KW-0812">Transmembrane</keyword>
<dbReference type="PROSITE" id="PS51847">
    <property type="entry name" value="SMP"/>
    <property type="match status" value="1"/>
</dbReference>
<evidence type="ECO:0000256" key="8">
    <source>
        <dbReference type="ARBA" id="ARBA00023128"/>
    </source>
</evidence>